<proteinExistence type="predicted"/>
<protein>
    <submittedName>
        <fullName evidence="1">Uncharacterized protein</fullName>
    </submittedName>
</protein>
<accession>A0A0L8I2U7</accession>
<gene>
    <name evidence="1" type="ORF">OCBIM_22037508mg</name>
</gene>
<dbReference type="AlphaFoldDB" id="A0A0L8I2U7"/>
<name>A0A0L8I2U7_OCTBM</name>
<sequence>MTAGSPTYFSMRFFNDFHLVQEFFRIIFCQFINTRFFLFKLLSFQHTSITTRKIKDYITKCKNTDHNTETHTSILMLL</sequence>
<dbReference type="EMBL" id="KQ416699">
    <property type="protein sequence ID" value="KOF95674.1"/>
    <property type="molecule type" value="Genomic_DNA"/>
</dbReference>
<reference evidence="1" key="1">
    <citation type="submission" date="2015-07" db="EMBL/GenBank/DDBJ databases">
        <title>MeaNS - Measles Nucleotide Surveillance Program.</title>
        <authorList>
            <person name="Tran T."/>
            <person name="Druce J."/>
        </authorList>
    </citation>
    <scope>NUCLEOTIDE SEQUENCE</scope>
    <source>
        <strain evidence="1">UCB-OBI-ISO-001</strain>
        <tissue evidence="1">Gonad</tissue>
    </source>
</reference>
<organism evidence="1">
    <name type="scientific">Octopus bimaculoides</name>
    <name type="common">California two-spotted octopus</name>
    <dbReference type="NCBI Taxonomy" id="37653"/>
    <lineage>
        <taxon>Eukaryota</taxon>
        <taxon>Metazoa</taxon>
        <taxon>Spiralia</taxon>
        <taxon>Lophotrochozoa</taxon>
        <taxon>Mollusca</taxon>
        <taxon>Cephalopoda</taxon>
        <taxon>Coleoidea</taxon>
        <taxon>Octopodiformes</taxon>
        <taxon>Octopoda</taxon>
        <taxon>Incirrata</taxon>
        <taxon>Octopodidae</taxon>
        <taxon>Octopus</taxon>
    </lineage>
</organism>
<evidence type="ECO:0000313" key="1">
    <source>
        <dbReference type="EMBL" id="KOF95674.1"/>
    </source>
</evidence>